<dbReference type="Proteomes" id="UP000261739">
    <property type="component" value="Unassembled WGS sequence"/>
</dbReference>
<evidence type="ECO:0000313" key="2">
    <source>
        <dbReference type="EMBL" id="HCT13490.1"/>
    </source>
</evidence>
<protein>
    <submittedName>
        <fullName evidence="2">Uncharacterized protein</fullName>
    </submittedName>
</protein>
<evidence type="ECO:0000313" key="3">
    <source>
        <dbReference type="Proteomes" id="UP000261739"/>
    </source>
</evidence>
<comment type="caution">
    <text evidence="2">The sequence shown here is derived from an EMBL/GenBank/DDBJ whole genome shotgun (WGS) entry which is preliminary data.</text>
</comment>
<proteinExistence type="predicted"/>
<name>A0A3D4SYA9_9CORY</name>
<accession>A0A3D4SYA9</accession>
<feature type="non-terminal residue" evidence="2">
    <location>
        <position position="113"/>
    </location>
</feature>
<feature type="region of interest" description="Disordered" evidence="1">
    <location>
        <begin position="1"/>
        <end position="22"/>
    </location>
</feature>
<evidence type="ECO:0000256" key="1">
    <source>
        <dbReference type="SAM" id="MobiDB-lite"/>
    </source>
</evidence>
<dbReference type="EMBL" id="DQID01000039">
    <property type="protein sequence ID" value="HCT13490.1"/>
    <property type="molecule type" value="Genomic_DNA"/>
</dbReference>
<sequence>ATDPADLPKGHPADAMAGHDKLSPRQQLTQLLEYFEDSYPEIFRSLTTDEGAGVTGDELTELKDATERMWARVPDLITHCSLLVLGAGLDQSMPGVAFLKTGPDASPVTVGGL</sequence>
<feature type="non-terminal residue" evidence="2">
    <location>
        <position position="1"/>
    </location>
</feature>
<dbReference type="AlphaFoldDB" id="A0A3D4SYA9"/>
<gene>
    <name evidence="2" type="ORF">DIW82_01485</name>
</gene>
<organism evidence="2 3">
    <name type="scientific">Corynebacterium nuruki</name>
    <dbReference type="NCBI Taxonomy" id="1032851"/>
    <lineage>
        <taxon>Bacteria</taxon>
        <taxon>Bacillati</taxon>
        <taxon>Actinomycetota</taxon>
        <taxon>Actinomycetes</taxon>
        <taxon>Mycobacteriales</taxon>
        <taxon>Corynebacteriaceae</taxon>
        <taxon>Corynebacterium</taxon>
    </lineage>
</organism>
<reference evidence="2 3" key="1">
    <citation type="journal article" date="2018" name="Nat. Biotechnol.">
        <title>A standardized bacterial taxonomy based on genome phylogeny substantially revises the tree of life.</title>
        <authorList>
            <person name="Parks D.H."/>
            <person name="Chuvochina M."/>
            <person name="Waite D.W."/>
            <person name="Rinke C."/>
            <person name="Skarshewski A."/>
            <person name="Chaumeil P.A."/>
            <person name="Hugenholtz P."/>
        </authorList>
    </citation>
    <scope>NUCLEOTIDE SEQUENCE [LARGE SCALE GENOMIC DNA]</scope>
    <source>
        <strain evidence="2">UBA11247</strain>
    </source>
</reference>